<dbReference type="InterPro" id="IPR011047">
    <property type="entry name" value="Quinoprotein_ADH-like_sf"/>
</dbReference>
<name>A0A3R7D7Y8_9EURY</name>
<dbReference type="Proteomes" id="UP000283805">
    <property type="component" value="Unassembled WGS sequence"/>
</dbReference>
<reference evidence="1 2" key="1">
    <citation type="submission" date="2018-09" db="EMBL/GenBank/DDBJ databases">
        <title>Genomic Encyclopedia of Archaeal and Bacterial Type Strains, Phase II (KMG-II): from individual species to whole genera.</title>
        <authorList>
            <person name="Goeker M."/>
        </authorList>
    </citation>
    <scope>NUCLEOTIDE SEQUENCE [LARGE SCALE GENOMIC DNA]</scope>
    <source>
        <strain evidence="1 2">DSM 13151</strain>
    </source>
</reference>
<protein>
    <submittedName>
        <fullName evidence="1">Uncharacterized protein</fullName>
    </submittedName>
</protein>
<accession>A0A3R7D7Y8</accession>
<comment type="caution">
    <text evidence="1">The sequence shown here is derived from an EMBL/GenBank/DDBJ whole genome shotgun (WGS) entry which is preliminary data.</text>
</comment>
<proteinExistence type="predicted"/>
<dbReference type="SUPFAM" id="SSF50998">
    <property type="entry name" value="Quinoprotein alcohol dehydrogenase-like"/>
    <property type="match status" value="1"/>
</dbReference>
<gene>
    <name evidence="1" type="ORF">ATJ93_4056</name>
</gene>
<keyword evidence="2" id="KW-1185">Reference proteome</keyword>
<organism evidence="1 2">
    <name type="scientific">Halopiger aswanensis</name>
    <dbReference type="NCBI Taxonomy" id="148449"/>
    <lineage>
        <taxon>Archaea</taxon>
        <taxon>Methanobacteriati</taxon>
        <taxon>Methanobacteriota</taxon>
        <taxon>Stenosarchaea group</taxon>
        <taxon>Halobacteria</taxon>
        <taxon>Halobacteriales</taxon>
        <taxon>Natrialbaceae</taxon>
        <taxon>Halopiger</taxon>
    </lineage>
</organism>
<sequence>MSPVDTIELDILLEAELASELNQLRVAPVRLRSEDALLCVHSGHSNIDPAPGHFTFPTDTLTLTLVDGNGDVRWQHDAGEGVVPGKWFCPVYPFDLDGDGVEEIWYVGNEDPDHPLDAGHYQLERVDAETGETTGTWDWPVPPYEPMSMAYRNFIFGGHVDGEPVLGTAQGTYRTMKLQGWNPDLSRRWELMIDRDDPGARGSHMCPVLDLNDDGVDELLWGERCVEFDEGRELWCADRDTWSGHSDIVLPTLDHEADEWYTYTCRESNTDEPPRVVTYNADGERVWADLEAGHMHTGWTARVGDDERDRLAVAGANKHAGYDEMSEYGWDPFTGAERELDYPVYSALPVDLDGDGVHEFVYEMFDREGRVIDADGTELDTVDDTVVRCSPSKLLDRAGEQFVTYTDDGRVRLWGDRNAEDGDAARRRYEHPYYRKAQRLGAVGYNWRNVAGL</sequence>
<dbReference type="EMBL" id="RAPO01000004">
    <property type="protein sequence ID" value="RKD89227.1"/>
    <property type="molecule type" value="Genomic_DNA"/>
</dbReference>
<dbReference type="OrthoDB" id="375564at2157"/>
<evidence type="ECO:0000313" key="2">
    <source>
        <dbReference type="Proteomes" id="UP000283805"/>
    </source>
</evidence>
<evidence type="ECO:0000313" key="1">
    <source>
        <dbReference type="EMBL" id="RKD89227.1"/>
    </source>
</evidence>
<dbReference type="AlphaFoldDB" id="A0A3R7D7Y8"/>
<dbReference type="RefSeq" id="WP_147376664.1">
    <property type="nucleotide sequence ID" value="NZ_RAPO01000004.1"/>
</dbReference>